<organism evidence="2 3">
    <name type="scientific">Streptosporangium oxazolinicum</name>
    <dbReference type="NCBI Taxonomy" id="909287"/>
    <lineage>
        <taxon>Bacteria</taxon>
        <taxon>Bacillati</taxon>
        <taxon>Actinomycetota</taxon>
        <taxon>Actinomycetes</taxon>
        <taxon>Streptosporangiales</taxon>
        <taxon>Streptosporangiaceae</taxon>
        <taxon>Streptosporangium</taxon>
    </lineage>
</organism>
<proteinExistence type="predicted"/>
<name>A0ABP8AQY2_9ACTN</name>
<feature type="transmembrane region" description="Helical" evidence="1">
    <location>
        <begin position="12"/>
        <end position="33"/>
    </location>
</feature>
<feature type="transmembrane region" description="Helical" evidence="1">
    <location>
        <begin position="59"/>
        <end position="77"/>
    </location>
</feature>
<dbReference type="EMBL" id="BAABAQ010000003">
    <property type="protein sequence ID" value="GAA4188311.1"/>
    <property type="molecule type" value="Genomic_DNA"/>
</dbReference>
<accession>A0ABP8AQY2</accession>
<evidence type="ECO:0000313" key="2">
    <source>
        <dbReference type="EMBL" id="GAA4188311.1"/>
    </source>
</evidence>
<keyword evidence="1" id="KW-1133">Transmembrane helix</keyword>
<reference evidence="3" key="1">
    <citation type="journal article" date="2019" name="Int. J. Syst. Evol. Microbiol.">
        <title>The Global Catalogue of Microorganisms (GCM) 10K type strain sequencing project: providing services to taxonomists for standard genome sequencing and annotation.</title>
        <authorList>
            <consortium name="The Broad Institute Genomics Platform"/>
            <consortium name="The Broad Institute Genome Sequencing Center for Infectious Disease"/>
            <person name="Wu L."/>
            <person name="Ma J."/>
        </authorList>
    </citation>
    <scope>NUCLEOTIDE SEQUENCE [LARGE SCALE GENOMIC DNA]</scope>
    <source>
        <strain evidence="3">JCM 17388</strain>
    </source>
</reference>
<keyword evidence="1" id="KW-0812">Transmembrane</keyword>
<dbReference type="Proteomes" id="UP001501251">
    <property type="component" value="Unassembled WGS sequence"/>
</dbReference>
<comment type="caution">
    <text evidence="2">The sequence shown here is derived from an EMBL/GenBank/DDBJ whole genome shotgun (WGS) entry which is preliminary data.</text>
</comment>
<protein>
    <submittedName>
        <fullName evidence="2">DUF4235 domain-containing protein</fullName>
    </submittedName>
</protein>
<gene>
    <name evidence="2" type="ORF">GCM10022252_23310</name>
</gene>
<keyword evidence="1" id="KW-0472">Membrane</keyword>
<evidence type="ECO:0000313" key="3">
    <source>
        <dbReference type="Proteomes" id="UP001501251"/>
    </source>
</evidence>
<dbReference type="Pfam" id="PF14019">
    <property type="entry name" value="DUF4235"/>
    <property type="match status" value="1"/>
</dbReference>
<evidence type="ECO:0000256" key="1">
    <source>
        <dbReference type="SAM" id="Phobius"/>
    </source>
</evidence>
<keyword evidence="3" id="KW-1185">Reference proteome</keyword>
<dbReference type="InterPro" id="IPR025329">
    <property type="entry name" value="DUF4235"/>
</dbReference>
<sequence length="91" mass="9305">MNANGGQDVSRVVSRGASAVTGMIGGAIAGAVFKQVWKFASGEDEAPQATSDDYGWREVLVAAAIQGAIFGVVKAAIDRSAARSIHRATGK</sequence>